<sequence>MADQEENNLPEAEQPEVEAEVIPPNEEKEIQGEVLEEQAGSGTEVEGTGGAGTEEPGKEDMPQEPPGDVEEQQDGLETKEEVVAENATEEPVLPTQAEESAAPTNVETMVEEATESPQVAVEPISRDQTPPLVVDEPAKDDGELPDDLPRPGTPERQDSVTDMEELLMDEEEEESLPQYNREELLQKYQAALHEREQLNQQNRALQHKLAEYFRKKKTEEVRQEVDKNVTDQEQRYLKYVGNLDELRQQQAGEQEAYNEQLDEMKARKAEKQSRVEEEWSKAVEFKRAAATAAINSRSGRPIAPKDIELYEANERKKEAEVSQVRLENIKLKNRLKKQEMQLKQKEELAEGLHLIDFEQLKIENQTYNEKIEERNEELLKLKKKITSTVQVLTHLKEKLQFVQAENHVKKEQLADVELEVAQKRDVLSRTKQSRDALRHENNKLQQRSGLLGNADLLRDFEAGTDEADDLEHRLDRLKRTHAELTLNISGLKKKIELAKENQS</sequence>
<accession>A0ABP0FI99</accession>
<keyword evidence="2 4" id="KW-0175">Coiled coil</keyword>
<feature type="region of interest" description="Disordered" evidence="5">
    <location>
        <begin position="1"/>
        <end position="178"/>
    </location>
</feature>
<feature type="compositionally biased region" description="Basic and acidic residues" evidence="5">
    <location>
        <begin position="136"/>
        <end position="159"/>
    </location>
</feature>
<comment type="caution">
    <text evidence="7">The sequence shown here is derived from an EMBL/GenBank/DDBJ whole genome shotgun (WGS) entry which is preliminary data.</text>
</comment>
<feature type="compositionally biased region" description="Acidic residues" evidence="5">
    <location>
        <begin position="161"/>
        <end position="175"/>
    </location>
</feature>
<reference evidence="7 8" key="1">
    <citation type="submission" date="2024-02" db="EMBL/GenBank/DDBJ databases">
        <authorList>
            <person name="Daric V."/>
            <person name="Darras S."/>
        </authorList>
    </citation>
    <scope>NUCLEOTIDE SEQUENCE [LARGE SCALE GENOMIC DNA]</scope>
</reference>
<evidence type="ECO:0000256" key="4">
    <source>
        <dbReference type="SAM" id="Coils"/>
    </source>
</evidence>
<protein>
    <recommendedName>
        <fullName evidence="6">CCDC113/CCDC96 coiled-coil domain-containing protein</fullName>
    </recommendedName>
</protein>
<dbReference type="InterPro" id="IPR025254">
    <property type="entry name" value="CCDC113/CCDC96_CC"/>
</dbReference>
<feature type="compositionally biased region" description="Acidic residues" evidence="5">
    <location>
        <begin position="1"/>
        <end position="19"/>
    </location>
</feature>
<feature type="coiled-coil region" evidence="4">
    <location>
        <begin position="307"/>
        <end position="501"/>
    </location>
</feature>
<dbReference type="EMBL" id="CAWYQH010000057">
    <property type="protein sequence ID" value="CAK8679388.1"/>
    <property type="molecule type" value="Genomic_DNA"/>
</dbReference>
<keyword evidence="8" id="KW-1185">Reference proteome</keyword>
<evidence type="ECO:0000259" key="6">
    <source>
        <dbReference type="Pfam" id="PF13870"/>
    </source>
</evidence>
<feature type="coiled-coil region" evidence="4">
    <location>
        <begin position="181"/>
        <end position="278"/>
    </location>
</feature>
<evidence type="ECO:0000256" key="5">
    <source>
        <dbReference type="SAM" id="MobiDB-lite"/>
    </source>
</evidence>
<evidence type="ECO:0000256" key="2">
    <source>
        <dbReference type="ARBA" id="ARBA00023054"/>
    </source>
</evidence>
<dbReference type="PANTHER" id="PTHR15654:SF1">
    <property type="entry name" value="COILED-COIL DOMAIN-CONTAINING PROTEIN 96"/>
    <property type="match status" value="1"/>
</dbReference>
<feature type="domain" description="CCDC113/CCDC96 coiled-coil" evidence="6">
    <location>
        <begin position="315"/>
        <end position="489"/>
    </location>
</feature>
<dbReference type="Proteomes" id="UP001642483">
    <property type="component" value="Unassembled WGS sequence"/>
</dbReference>
<organism evidence="7 8">
    <name type="scientific">Clavelina lepadiformis</name>
    <name type="common">Light-bulb sea squirt</name>
    <name type="synonym">Ascidia lepadiformis</name>
    <dbReference type="NCBI Taxonomy" id="159417"/>
    <lineage>
        <taxon>Eukaryota</taxon>
        <taxon>Metazoa</taxon>
        <taxon>Chordata</taxon>
        <taxon>Tunicata</taxon>
        <taxon>Ascidiacea</taxon>
        <taxon>Aplousobranchia</taxon>
        <taxon>Clavelinidae</taxon>
        <taxon>Clavelina</taxon>
    </lineage>
</organism>
<dbReference type="PANTHER" id="PTHR15654">
    <property type="entry name" value="COILED-COIL DOMAIN-CONTAINING PROTEIN 113-RELATED"/>
    <property type="match status" value="1"/>
</dbReference>
<evidence type="ECO:0000313" key="7">
    <source>
        <dbReference type="EMBL" id="CAK8679388.1"/>
    </source>
</evidence>
<comment type="subcellular location">
    <subcellularLocation>
        <location evidence="1">Cell projection</location>
        <location evidence="1">Cilium</location>
    </subcellularLocation>
</comment>
<dbReference type="Pfam" id="PF13870">
    <property type="entry name" value="CCDC113_CCDC96_CC"/>
    <property type="match status" value="1"/>
</dbReference>
<evidence type="ECO:0000313" key="8">
    <source>
        <dbReference type="Proteomes" id="UP001642483"/>
    </source>
</evidence>
<name>A0ABP0FI99_CLALP</name>
<evidence type="ECO:0000256" key="3">
    <source>
        <dbReference type="ARBA" id="ARBA00023273"/>
    </source>
</evidence>
<gene>
    <name evidence="7" type="ORF">CVLEPA_LOCUS9625</name>
</gene>
<keyword evidence="3" id="KW-0966">Cell projection</keyword>
<proteinExistence type="predicted"/>
<evidence type="ECO:0000256" key="1">
    <source>
        <dbReference type="ARBA" id="ARBA00004138"/>
    </source>
</evidence>
<dbReference type="InterPro" id="IPR051885">
    <property type="entry name" value="CC_CF"/>
</dbReference>